<evidence type="ECO:0000259" key="8">
    <source>
        <dbReference type="Pfam" id="PF07660"/>
    </source>
</evidence>
<comment type="similarity">
    <text evidence="7">Belongs to the TonB-dependent receptor family.</text>
</comment>
<dbReference type="InterPro" id="IPR036942">
    <property type="entry name" value="Beta-barrel_TonB_sf"/>
</dbReference>
<evidence type="ECO:0000313" key="11">
    <source>
        <dbReference type="Proteomes" id="UP000829517"/>
    </source>
</evidence>
<dbReference type="Pfam" id="PF07660">
    <property type="entry name" value="STN"/>
    <property type="match status" value="1"/>
</dbReference>
<dbReference type="Proteomes" id="UP000829517">
    <property type="component" value="Unassembled WGS sequence"/>
</dbReference>
<dbReference type="PROSITE" id="PS52016">
    <property type="entry name" value="TONB_DEPENDENT_REC_3"/>
    <property type="match status" value="1"/>
</dbReference>
<protein>
    <submittedName>
        <fullName evidence="10">TonB-dependent receptor</fullName>
    </submittedName>
</protein>
<dbReference type="InterPro" id="IPR012910">
    <property type="entry name" value="Plug_dom"/>
</dbReference>
<feature type="domain" description="Secretin/TonB short N-terminal" evidence="8">
    <location>
        <begin position="69"/>
        <end position="118"/>
    </location>
</feature>
<keyword evidence="11" id="KW-1185">Reference proteome</keyword>
<dbReference type="Pfam" id="PF07715">
    <property type="entry name" value="Plug"/>
    <property type="match status" value="1"/>
</dbReference>
<evidence type="ECO:0000256" key="4">
    <source>
        <dbReference type="ARBA" id="ARBA00022692"/>
    </source>
</evidence>
<keyword evidence="6 7" id="KW-0998">Cell outer membrane</keyword>
<accession>A0ABS9J6E8</accession>
<evidence type="ECO:0000256" key="6">
    <source>
        <dbReference type="ARBA" id="ARBA00023237"/>
    </source>
</evidence>
<dbReference type="InterPro" id="IPR011662">
    <property type="entry name" value="Secretin/TonB_short_N"/>
</dbReference>
<dbReference type="InterPro" id="IPR039426">
    <property type="entry name" value="TonB-dep_rcpt-like"/>
</dbReference>
<comment type="caution">
    <text evidence="10">The sequence shown here is derived from an EMBL/GenBank/DDBJ whole genome shotgun (WGS) entry which is preliminary data.</text>
</comment>
<keyword evidence="2 7" id="KW-0813">Transport</keyword>
<evidence type="ECO:0000259" key="9">
    <source>
        <dbReference type="Pfam" id="PF07715"/>
    </source>
</evidence>
<dbReference type="NCBIfam" id="TIGR04057">
    <property type="entry name" value="SusC_RagA_signa"/>
    <property type="match status" value="1"/>
</dbReference>
<evidence type="ECO:0000256" key="1">
    <source>
        <dbReference type="ARBA" id="ARBA00004571"/>
    </source>
</evidence>
<evidence type="ECO:0000256" key="3">
    <source>
        <dbReference type="ARBA" id="ARBA00022452"/>
    </source>
</evidence>
<organism evidence="10 11">
    <name type="scientific">Joostella atrarenae</name>
    <dbReference type="NCBI Taxonomy" id="679257"/>
    <lineage>
        <taxon>Bacteria</taxon>
        <taxon>Pseudomonadati</taxon>
        <taxon>Bacteroidota</taxon>
        <taxon>Flavobacteriia</taxon>
        <taxon>Flavobacteriales</taxon>
        <taxon>Flavobacteriaceae</taxon>
        <taxon>Joostella</taxon>
    </lineage>
</organism>
<keyword evidence="10" id="KW-0675">Receptor</keyword>
<feature type="domain" description="TonB-dependent receptor plug" evidence="9">
    <location>
        <begin position="226"/>
        <end position="358"/>
    </location>
</feature>
<dbReference type="Pfam" id="PF13715">
    <property type="entry name" value="CarbopepD_reg_2"/>
    <property type="match status" value="1"/>
</dbReference>
<keyword evidence="4 7" id="KW-0812">Transmembrane</keyword>
<evidence type="ECO:0000256" key="2">
    <source>
        <dbReference type="ARBA" id="ARBA00022448"/>
    </source>
</evidence>
<dbReference type="InterPro" id="IPR023996">
    <property type="entry name" value="TonB-dep_OMP_SusC/RagA"/>
</dbReference>
<evidence type="ECO:0000313" key="10">
    <source>
        <dbReference type="EMBL" id="MCF8716006.1"/>
    </source>
</evidence>
<dbReference type="SUPFAM" id="SSF49464">
    <property type="entry name" value="Carboxypeptidase regulatory domain-like"/>
    <property type="match status" value="1"/>
</dbReference>
<reference evidence="10 11" key="1">
    <citation type="submission" date="2021-01" db="EMBL/GenBank/DDBJ databases">
        <title>Genome sequencing of Joostella atrarenae M1-2 (= KCTC 23194).</title>
        <authorList>
            <person name="Zakaria M.R."/>
            <person name="Lam M.Q."/>
            <person name="Chong C.S."/>
        </authorList>
    </citation>
    <scope>NUCLEOTIDE SEQUENCE [LARGE SCALE GENOMIC DNA]</scope>
    <source>
        <strain evidence="10 11">M1-2</strain>
    </source>
</reference>
<proteinExistence type="inferred from homology"/>
<sequence>MKNRTFIRPYWSYSSQFYLKMKLTIFFLLASLFTVNANSYAQKTRIDLNLKNVSIETVLKEIEQKTDFKFLYNNNEIDTQREVSIDVYKKSVSDILDTIFNNSNITYILKKKQIVLRKNTFKSSFLFDKIENLQNQVSGKVTDVNNVPLLGVTVKVKDAPIGTSTDQDGNFTITASQNDVLQFTYIGFETKEVKVNNASTFNVTLKEAVEAIDEVVLVGYGEVKRENITGAVSSVKMESFSNQAPTVNVEQALQGQVAGLSVSTPNGQPGAASKIRIRGTSSLSGSNQPLFVIDGIPVVPQSNIPVGGTEGQNLGRELNYQGLSTPIANINPNDIESISVLKDASAAAIYGSRAANGVIIINTKKGSKYSKPTINVDVSSTIQTPNTLDVLNADQYKDIWTRAVQNSNVDDAFTKSVLDGSYFGDTETNWEDELTNGMAVSTDANLSVRGGSEKSQYSISLSALNSESGIQGASSERYTLNINLNNDITDFWRFGTSLQTSYLNQSSADGGLVDRMYTFRPDAPIFDEDGNYAYSETSNSENPVALAQAKNKNKTFLFLGSVFTQLDLTKGLTFETRLSANYNNGNQYSFYPKYTSRGGWFRFSGDGDGFAQDSRSTNTILQWQNTLTYKQTFNQKHNIDAVLGTTFEEINSSYNKAFGTGFSNNVLSNVSSATVSNGGESYEEGSGLASYFGRVNYDYNQKYLITLTGRVDGSSKFAKENKYAFFPAAAAAWRLSNEDFIANSNVIDEMKLRVSYGLTGQQDFGAYQWRTLYSTDAYANDPSTVLSQLGNDRLKWETTKQFDLGMDFSFFKNVISGGIGYYSKNTEDVIFPVKTPGNTGVTSVLANIGKTENKGYELLLDIRLFNNQDFSWNLSLNATKNTNTLTEIGDDYKDDDGYIVGFPGLGGGRLQEGSPIGLIYGYEAAGIFQNQAEIDALNQAAPNGVYQEDGTAPGDLKFNDISGPDGIPDGIVNDFDQTTIGNSQPDVFGGFSSTWRYKGFSLSAQFSYSIGNELMWFSQSRAINFTSTYFSENKTTEVYNAWTAENPTDQPRIVYKDPNDNDRLSSYYVHDASYLRLNTLNLRYTLPRKTIDRISFINSISFYGIAQNLWTLTNYPGANPEGGTLFNNDISGSGRDTNRFPPQKSFTLGVNIGF</sequence>
<dbReference type="NCBIfam" id="TIGR04056">
    <property type="entry name" value="OMP_RagA_SusC"/>
    <property type="match status" value="1"/>
</dbReference>
<dbReference type="Gene3D" id="2.170.130.10">
    <property type="entry name" value="TonB-dependent receptor, plug domain"/>
    <property type="match status" value="1"/>
</dbReference>
<dbReference type="EMBL" id="JAETXX010000011">
    <property type="protein sequence ID" value="MCF8716006.1"/>
    <property type="molecule type" value="Genomic_DNA"/>
</dbReference>
<evidence type="ECO:0000256" key="5">
    <source>
        <dbReference type="ARBA" id="ARBA00023136"/>
    </source>
</evidence>
<gene>
    <name evidence="10" type="ORF">JM658_14305</name>
</gene>
<dbReference type="InterPro" id="IPR023997">
    <property type="entry name" value="TonB-dep_OMP_SusC/RagA_CS"/>
</dbReference>
<evidence type="ECO:0000256" key="7">
    <source>
        <dbReference type="PROSITE-ProRule" id="PRU01360"/>
    </source>
</evidence>
<dbReference type="InterPro" id="IPR008969">
    <property type="entry name" value="CarboxyPept-like_regulatory"/>
</dbReference>
<dbReference type="InterPro" id="IPR037066">
    <property type="entry name" value="Plug_dom_sf"/>
</dbReference>
<dbReference type="Gene3D" id="2.60.40.1120">
    <property type="entry name" value="Carboxypeptidase-like, regulatory domain"/>
    <property type="match status" value="1"/>
</dbReference>
<comment type="subcellular location">
    <subcellularLocation>
        <location evidence="1 7">Cell outer membrane</location>
        <topology evidence="1 7">Multi-pass membrane protein</topology>
    </subcellularLocation>
</comment>
<dbReference type="SUPFAM" id="SSF56935">
    <property type="entry name" value="Porins"/>
    <property type="match status" value="1"/>
</dbReference>
<dbReference type="Gene3D" id="2.40.170.20">
    <property type="entry name" value="TonB-dependent receptor, beta-barrel domain"/>
    <property type="match status" value="1"/>
</dbReference>
<keyword evidence="3 7" id="KW-1134">Transmembrane beta strand</keyword>
<name>A0ABS9J6E8_9FLAO</name>
<keyword evidence="5 7" id="KW-0472">Membrane</keyword>